<reference evidence="2" key="1">
    <citation type="submission" date="2020-02" db="EMBL/GenBank/DDBJ databases">
        <authorList>
            <person name="Meier V. D."/>
        </authorList>
    </citation>
    <scope>NUCLEOTIDE SEQUENCE</scope>
    <source>
        <strain evidence="2">AVDCRST_MAG19</strain>
    </source>
</reference>
<dbReference type="AlphaFoldDB" id="A0A6J4UWP8"/>
<protein>
    <submittedName>
        <fullName evidence="2">Uncharacterized protein</fullName>
    </submittedName>
</protein>
<feature type="non-terminal residue" evidence="2">
    <location>
        <position position="1"/>
    </location>
</feature>
<feature type="non-terminal residue" evidence="2">
    <location>
        <position position="32"/>
    </location>
</feature>
<feature type="compositionally biased region" description="Basic residues" evidence="1">
    <location>
        <begin position="19"/>
        <end position="32"/>
    </location>
</feature>
<sequence>CPRSVRRRRSSPRSVGSRSSRRSARRRSRRSR</sequence>
<accession>A0A6J4UWP8</accession>
<feature type="compositionally biased region" description="Basic residues" evidence="1">
    <location>
        <begin position="1"/>
        <end position="11"/>
    </location>
</feature>
<feature type="region of interest" description="Disordered" evidence="1">
    <location>
        <begin position="1"/>
        <end position="32"/>
    </location>
</feature>
<evidence type="ECO:0000313" key="2">
    <source>
        <dbReference type="EMBL" id="CAA9558898.1"/>
    </source>
</evidence>
<organism evidence="2">
    <name type="scientific">uncultured Thermomicrobiales bacterium</name>
    <dbReference type="NCBI Taxonomy" id="1645740"/>
    <lineage>
        <taxon>Bacteria</taxon>
        <taxon>Pseudomonadati</taxon>
        <taxon>Thermomicrobiota</taxon>
        <taxon>Thermomicrobia</taxon>
        <taxon>Thermomicrobiales</taxon>
        <taxon>environmental samples</taxon>
    </lineage>
</organism>
<proteinExistence type="predicted"/>
<dbReference type="EMBL" id="CADCWL010000066">
    <property type="protein sequence ID" value="CAA9558898.1"/>
    <property type="molecule type" value="Genomic_DNA"/>
</dbReference>
<gene>
    <name evidence="2" type="ORF">AVDCRST_MAG19-1433</name>
</gene>
<name>A0A6J4UWP8_9BACT</name>
<evidence type="ECO:0000256" key="1">
    <source>
        <dbReference type="SAM" id="MobiDB-lite"/>
    </source>
</evidence>